<evidence type="ECO:0000256" key="1">
    <source>
        <dbReference type="SAM" id="Phobius"/>
    </source>
</evidence>
<keyword evidence="1" id="KW-0472">Membrane</keyword>
<name>A0ABQ4PJN1_9GAMM</name>
<feature type="transmembrane region" description="Helical" evidence="1">
    <location>
        <begin position="39"/>
        <end position="56"/>
    </location>
</feature>
<accession>A0ABQ4PJN1</accession>
<dbReference type="Proteomes" id="UP000761574">
    <property type="component" value="Unassembled WGS sequence"/>
</dbReference>
<evidence type="ECO:0008006" key="4">
    <source>
        <dbReference type="Google" id="ProtNLM"/>
    </source>
</evidence>
<keyword evidence="1" id="KW-1133">Transmembrane helix</keyword>
<proteinExistence type="predicted"/>
<feature type="transmembrane region" description="Helical" evidence="1">
    <location>
        <begin position="246"/>
        <end position="267"/>
    </location>
</feature>
<keyword evidence="3" id="KW-1185">Reference proteome</keyword>
<dbReference type="EMBL" id="BPFB01000026">
    <property type="protein sequence ID" value="GIU47977.1"/>
    <property type="molecule type" value="Genomic_DNA"/>
</dbReference>
<comment type="caution">
    <text evidence="2">The sequence shown here is derived from an EMBL/GenBank/DDBJ whole genome shotgun (WGS) entry which is preliminary data.</text>
</comment>
<dbReference type="PANTHER" id="PTHR38568:SF1">
    <property type="entry name" value="DUF445 DOMAIN-CONTAINING PROTEIN"/>
    <property type="match status" value="1"/>
</dbReference>
<protein>
    <recommendedName>
        <fullName evidence="4">DUF445 domain-containing protein</fullName>
    </recommendedName>
</protein>
<reference evidence="2 3" key="1">
    <citation type="submission" date="2021-05" db="EMBL/GenBank/DDBJ databases">
        <title>Molecular characterization for Shewanella algae harboring chromosomal blaOXA-55-like strains isolated from clinical and environment sample.</title>
        <authorList>
            <person name="Ohama Y."/>
            <person name="Aoki K."/>
            <person name="Harada S."/>
            <person name="Moriya K."/>
            <person name="Ishii Y."/>
            <person name="Tateda K."/>
        </authorList>
    </citation>
    <scope>NUCLEOTIDE SEQUENCE [LARGE SCALE GENOMIC DNA]</scope>
    <source>
        <strain evidence="2 3">LMG 23746</strain>
    </source>
</reference>
<organism evidence="2 3">
    <name type="scientific">Shewanella algidipiscicola</name>
    <dbReference type="NCBI Taxonomy" id="614070"/>
    <lineage>
        <taxon>Bacteria</taxon>
        <taxon>Pseudomonadati</taxon>
        <taxon>Pseudomonadota</taxon>
        <taxon>Gammaproteobacteria</taxon>
        <taxon>Alteromonadales</taxon>
        <taxon>Shewanellaceae</taxon>
        <taxon>Shewanella</taxon>
    </lineage>
</organism>
<keyword evidence="1" id="KW-0812">Transmembrane</keyword>
<evidence type="ECO:0000313" key="2">
    <source>
        <dbReference type="EMBL" id="GIU47977.1"/>
    </source>
</evidence>
<dbReference type="PANTHER" id="PTHR38568">
    <property type="entry name" value="DUF445 DOMAIN-CONTAINING PROTEIN-RELATED"/>
    <property type="match status" value="1"/>
</dbReference>
<gene>
    <name evidence="2" type="ORF">TUM4630_23230</name>
</gene>
<evidence type="ECO:0000313" key="3">
    <source>
        <dbReference type="Proteomes" id="UP000761574"/>
    </source>
</evidence>
<sequence length="268" mass="29398">MAYGVAYGKIRAFLDIKAGYRQVAVNLGRWREETLNKSFITNLLAGAVMATGYLLASPVMLNVGLFALSGALTNWLAIHMLFEKVPGLYGSGVIPARFEEFKAGIAHLMMEQFFTDENIDKFLSQQGDGASHINLTPIIERVDMTPAFDALVTTVEQSSLGGMLAMFGGTDAIEPLKAPFIEKMKNSLIEITQSDDFYALLKQEIEQPDVLAELKAKITAIVHQRLEELTPQLVKQIVQEMIKKHLGWLVVWGGVFGGLIGLVAALIA</sequence>
<feature type="transmembrane region" description="Helical" evidence="1">
    <location>
        <begin position="62"/>
        <end position="82"/>
    </location>
</feature>